<accession>N4WS40</accession>
<reference evidence="2 3" key="1">
    <citation type="submission" date="2013-03" db="EMBL/GenBank/DDBJ databases">
        <title>Draft genome sequence of Gracibacillus halophilus YIM-C55.5, a moderately halophilic and thermophilic organism from the Xiaochaidamu salt lake.</title>
        <authorList>
            <person name="Sugumar T."/>
            <person name="Polireddy D.R."/>
            <person name="Antony A."/>
            <person name="Madhava Y.R."/>
            <person name="Sivakumar N."/>
        </authorList>
    </citation>
    <scope>NUCLEOTIDE SEQUENCE [LARGE SCALE GENOMIC DNA]</scope>
    <source>
        <strain evidence="2 3">YIM-C55.5</strain>
    </source>
</reference>
<keyword evidence="1" id="KW-0175">Coiled coil</keyword>
<dbReference type="STRING" id="1308866.J416_13179"/>
<evidence type="ECO:0000256" key="1">
    <source>
        <dbReference type="SAM" id="Coils"/>
    </source>
</evidence>
<dbReference type="PATRIC" id="fig|1308866.3.peg.2663"/>
<feature type="coiled-coil region" evidence="1">
    <location>
        <begin position="13"/>
        <end position="86"/>
    </location>
</feature>
<proteinExistence type="predicted"/>
<sequence>MEKSEMNMILQAIHELSDKVDQNQSSIQQLSEKVDQNQNSIQQLSEKVDQNQSSIQQLSEKVDLNHAELTKRLDRMEDDLEDKTEYMQHKLMEHDELIFKLKRRAQ</sequence>
<organism evidence="2 3">
    <name type="scientific">Gracilibacillus halophilus YIM-C55.5</name>
    <dbReference type="NCBI Taxonomy" id="1308866"/>
    <lineage>
        <taxon>Bacteria</taxon>
        <taxon>Bacillati</taxon>
        <taxon>Bacillota</taxon>
        <taxon>Bacilli</taxon>
        <taxon>Bacillales</taxon>
        <taxon>Bacillaceae</taxon>
        <taxon>Gracilibacillus</taxon>
    </lineage>
</organism>
<keyword evidence="3" id="KW-1185">Reference proteome</keyword>
<protein>
    <recommendedName>
        <fullName evidence="4">t-SNARE coiled-coil homology domain-containing protein</fullName>
    </recommendedName>
</protein>
<evidence type="ECO:0000313" key="3">
    <source>
        <dbReference type="Proteomes" id="UP000012283"/>
    </source>
</evidence>
<evidence type="ECO:0008006" key="4">
    <source>
        <dbReference type="Google" id="ProtNLM"/>
    </source>
</evidence>
<dbReference type="Proteomes" id="UP000012283">
    <property type="component" value="Unassembled WGS sequence"/>
</dbReference>
<comment type="caution">
    <text evidence="2">The sequence shown here is derived from an EMBL/GenBank/DDBJ whole genome shotgun (WGS) entry which is preliminary data.</text>
</comment>
<dbReference type="OrthoDB" id="2971300at2"/>
<dbReference type="eggNOG" id="ENOG50308AB">
    <property type="taxonomic scope" value="Bacteria"/>
</dbReference>
<dbReference type="EMBL" id="APML01000066">
    <property type="protein sequence ID" value="ENH95991.1"/>
    <property type="molecule type" value="Genomic_DNA"/>
</dbReference>
<gene>
    <name evidence="2" type="ORF">J416_13179</name>
</gene>
<dbReference type="AlphaFoldDB" id="N4WS40"/>
<dbReference type="RefSeq" id="WP_003473064.1">
    <property type="nucleotide sequence ID" value="NZ_APML01000066.1"/>
</dbReference>
<evidence type="ECO:0000313" key="2">
    <source>
        <dbReference type="EMBL" id="ENH95991.1"/>
    </source>
</evidence>
<name>N4WS40_9BACI</name>
<dbReference type="Gene3D" id="1.20.5.340">
    <property type="match status" value="1"/>
</dbReference>